<dbReference type="CDD" id="cd18544">
    <property type="entry name" value="ABC_6TM_TmrA_like"/>
    <property type="match status" value="1"/>
</dbReference>
<feature type="transmembrane region" description="Helical" evidence="10">
    <location>
        <begin position="282"/>
        <end position="304"/>
    </location>
</feature>
<dbReference type="InterPro" id="IPR003593">
    <property type="entry name" value="AAA+_ATPase"/>
</dbReference>
<evidence type="ECO:0000259" key="11">
    <source>
        <dbReference type="PROSITE" id="PS50893"/>
    </source>
</evidence>
<comment type="subcellular location">
    <subcellularLocation>
        <location evidence="1">Cell membrane</location>
        <topology evidence="1">Multi-pass membrane protein</topology>
    </subcellularLocation>
</comment>
<keyword evidence="3" id="KW-1003">Cell membrane</keyword>
<dbReference type="PROSITE" id="PS50929">
    <property type="entry name" value="ABC_TM1F"/>
    <property type="match status" value="1"/>
</dbReference>
<dbReference type="FunFam" id="1.20.1560.10:FF:000011">
    <property type="entry name" value="Multidrug ABC transporter ATP-binding protein"/>
    <property type="match status" value="1"/>
</dbReference>
<feature type="region of interest" description="Disordered" evidence="9">
    <location>
        <begin position="1"/>
        <end position="25"/>
    </location>
</feature>
<dbReference type="RefSeq" id="WP_146983483.1">
    <property type="nucleotide sequence ID" value="NZ_VOSM01000023.1"/>
</dbReference>
<proteinExistence type="predicted"/>
<dbReference type="FunFam" id="3.40.50.300:FF:000221">
    <property type="entry name" value="Multidrug ABC transporter ATP-binding protein"/>
    <property type="match status" value="1"/>
</dbReference>
<organism evidence="13 14">
    <name type="scientific">Lujinxingia vulgaris</name>
    <dbReference type="NCBI Taxonomy" id="2600176"/>
    <lineage>
        <taxon>Bacteria</taxon>
        <taxon>Deltaproteobacteria</taxon>
        <taxon>Bradymonadales</taxon>
        <taxon>Lujinxingiaceae</taxon>
        <taxon>Lujinxingia</taxon>
    </lineage>
</organism>
<keyword evidence="2" id="KW-0813">Transport</keyword>
<feature type="domain" description="ABC transmembrane type-1" evidence="12">
    <location>
        <begin position="69"/>
        <end position="343"/>
    </location>
</feature>
<dbReference type="InterPro" id="IPR003439">
    <property type="entry name" value="ABC_transporter-like_ATP-bd"/>
</dbReference>
<dbReference type="GO" id="GO:0005524">
    <property type="term" value="F:ATP binding"/>
    <property type="evidence" value="ECO:0007669"/>
    <property type="project" value="UniProtKB-KW"/>
</dbReference>
<dbReference type="OrthoDB" id="9772049at2"/>
<dbReference type="Gene3D" id="3.40.50.300">
    <property type="entry name" value="P-loop containing nucleotide triphosphate hydrolases"/>
    <property type="match status" value="1"/>
</dbReference>
<feature type="compositionally biased region" description="Basic and acidic residues" evidence="9">
    <location>
        <begin position="1"/>
        <end position="23"/>
    </location>
</feature>
<evidence type="ECO:0000256" key="7">
    <source>
        <dbReference type="ARBA" id="ARBA00022989"/>
    </source>
</evidence>
<dbReference type="InterPro" id="IPR017871">
    <property type="entry name" value="ABC_transporter-like_CS"/>
</dbReference>
<feature type="domain" description="ABC transporter" evidence="11">
    <location>
        <begin position="377"/>
        <end position="611"/>
    </location>
</feature>
<evidence type="ECO:0000256" key="4">
    <source>
        <dbReference type="ARBA" id="ARBA00022692"/>
    </source>
</evidence>
<evidence type="ECO:0000256" key="2">
    <source>
        <dbReference type="ARBA" id="ARBA00022448"/>
    </source>
</evidence>
<dbReference type="SUPFAM" id="SSF52540">
    <property type="entry name" value="P-loop containing nucleoside triphosphate hydrolases"/>
    <property type="match status" value="1"/>
</dbReference>
<dbReference type="GO" id="GO:0005886">
    <property type="term" value="C:plasma membrane"/>
    <property type="evidence" value="ECO:0007669"/>
    <property type="project" value="UniProtKB-SubCell"/>
</dbReference>
<dbReference type="Proteomes" id="UP000321412">
    <property type="component" value="Unassembled WGS sequence"/>
</dbReference>
<evidence type="ECO:0000313" key="14">
    <source>
        <dbReference type="Proteomes" id="UP000321412"/>
    </source>
</evidence>
<evidence type="ECO:0000259" key="12">
    <source>
        <dbReference type="PROSITE" id="PS50929"/>
    </source>
</evidence>
<dbReference type="GO" id="GO:0016887">
    <property type="term" value="F:ATP hydrolysis activity"/>
    <property type="evidence" value="ECO:0007669"/>
    <property type="project" value="InterPro"/>
</dbReference>
<dbReference type="SMART" id="SM00382">
    <property type="entry name" value="AAA"/>
    <property type="match status" value="1"/>
</dbReference>
<feature type="transmembrane region" description="Helical" evidence="10">
    <location>
        <begin position="101"/>
        <end position="121"/>
    </location>
</feature>
<evidence type="ECO:0000256" key="3">
    <source>
        <dbReference type="ARBA" id="ARBA00022475"/>
    </source>
</evidence>
<dbReference type="PROSITE" id="PS00211">
    <property type="entry name" value="ABC_TRANSPORTER_1"/>
    <property type="match status" value="1"/>
</dbReference>
<feature type="transmembrane region" description="Helical" evidence="10">
    <location>
        <begin position="58"/>
        <end position="81"/>
    </location>
</feature>
<dbReference type="InterPro" id="IPR027417">
    <property type="entry name" value="P-loop_NTPase"/>
</dbReference>
<sequence length="634" mass="70574">MSAPEDKKSAAYDSGETSKDGRPKNAAIGSGFQEQKLGQITDFSLVRRLWTYMRPYRWLFFLSLISMPALTAVSLVQPWLLQIAIDDYLIPGKLGGLWGVLALYAASIVGMAALTFGQMYVTQYAGQKALRDLRQELFEHVQGLSSDFFKKNPVGRLMSRMTTDIESLQEALSSGMISMVGDIITLTAIVVILLYKNWQLALASFVVVPVLVGLTAIFRYFLRKAFREIRVKIARLYSHLQESITGMSVIQLFVRENVSRDEYRDINADYRDANIRSIRYDALLYSVVEAVGSVTIGAIIWYGSGQALDGAITLGVLVAFIEYMQKFFVPIRDLAQKYNFLQSAMASSERVFQLLDTHETIPQPDSPRQIPEGPLTIEFDDVWFGYGGDEPVLRGLSFKVNPCERIALVGHTGAGKTTIIKLLTRLHDIERGRILLNGIDIREFDVQELRRKFAVVLQDVFLFSDTVRKNLTMGDSAVGDEDIRRATELVHADAMIERLDGGLDYAVSERGQNLSAGQKQLLAFARALIRDPEVLILDEATANVDTDTEALIQDAIERMLARQTSLVIAHRLSTIQRADRILVLHKGQLLEEGTHQDLVAAGGHYATLYRLQYATGAEIAAEADASTRASSASL</sequence>
<dbReference type="GO" id="GO:0015421">
    <property type="term" value="F:ABC-type oligopeptide transporter activity"/>
    <property type="evidence" value="ECO:0007669"/>
    <property type="project" value="TreeGrafter"/>
</dbReference>
<dbReference type="InterPro" id="IPR036640">
    <property type="entry name" value="ABC1_TM_sf"/>
</dbReference>
<dbReference type="PANTHER" id="PTHR43394">
    <property type="entry name" value="ATP-DEPENDENT PERMEASE MDL1, MITOCHONDRIAL"/>
    <property type="match status" value="1"/>
</dbReference>
<keyword evidence="8 10" id="KW-0472">Membrane</keyword>
<dbReference type="Pfam" id="PF00664">
    <property type="entry name" value="ABC_membrane"/>
    <property type="match status" value="1"/>
</dbReference>
<keyword evidence="4 10" id="KW-0812">Transmembrane</keyword>
<keyword evidence="7 10" id="KW-1133">Transmembrane helix</keyword>
<keyword evidence="14" id="KW-1185">Reference proteome</keyword>
<dbReference type="SUPFAM" id="SSF90123">
    <property type="entry name" value="ABC transporter transmembrane region"/>
    <property type="match status" value="1"/>
</dbReference>
<reference evidence="13 14" key="1">
    <citation type="submission" date="2019-08" db="EMBL/GenBank/DDBJ databases">
        <title>Bradymonadales sp. TMQ4.</title>
        <authorList>
            <person name="Liang Q."/>
        </authorList>
    </citation>
    <scope>NUCLEOTIDE SEQUENCE [LARGE SCALE GENOMIC DNA]</scope>
    <source>
        <strain evidence="13 14">TMQ4</strain>
    </source>
</reference>
<evidence type="ECO:0000256" key="1">
    <source>
        <dbReference type="ARBA" id="ARBA00004651"/>
    </source>
</evidence>
<comment type="caution">
    <text evidence="13">The sequence shown here is derived from an EMBL/GenBank/DDBJ whole genome shotgun (WGS) entry which is preliminary data.</text>
</comment>
<dbReference type="Gene3D" id="1.20.1560.10">
    <property type="entry name" value="ABC transporter type 1, transmembrane domain"/>
    <property type="match status" value="1"/>
</dbReference>
<dbReference type="InterPro" id="IPR011527">
    <property type="entry name" value="ABC1_TM_dom"/>
</dbReference>
<dbReference type="PROSITE" id="PS50893">
    <property type="entry name" value="ABC_TRANSPORTER_2"/>
    <property type="match status" value="1"/>
</dbReference>
<dbReference type="EMBL" id="VOSM01000023">
    <property type="protein sequence ID" value="TXD33412.1"/>
    <property type="molecule type" value="Genomic_DNA"/>
</dbReference>
<evidence type="ECO:0000256" key="9">
    <source>
        <dbReference type="SAM" id="MobiDB-lite"/>
    </source>
</evidence>
<dbReference type="CDD" id="cd03254">
    <property type="entry name" value="ABCC_Glucan_exporter_like"/>
    <property type="match status" value="1"/>
</dbReference>
<feature type="transmembrane region" description="Helical" evidence="10">
    <location>
        <begin position="176"/>
        <end position="195"/>
    </location>
</feature>
<evidence type="ECO:0000256" key="10">
    <source>
        <dbReference type="SAM" id="Phobius"/>
    </source>
</evidence>
<evidence type="ECO:0000256" key="6">
    <source>
        <dbReference type="ARBA" id="ARBA00022840"/>
    </source>
</evidence>
<protein>
    <submittedName>
        <fullName evidence="13">ABC transporter ATP-binding protein</fullName>
    </submittedName>
</protein>
<evidence type="ECO:0000256" key="5">
    <source>
        <dbReference type="ARBA" id="ARBA00022741"/>
    </source>
</evidence>
<name>A0A5C6WW50_9DELT</name>
<dbReference type="PANTHER" id="PTHR43394:SF1">
    <property type="entry name" value="ATP-BINDING CASSETTE SUB-FAMILY B MEMBER 10, MITOCHONDRIAL"/>
    <property type="match status" value="1"/>
</dbReference>
<gene>
    <name evidence="13" type="ORF">FRC98_20665</name>
</gene>
<dbReference type="InterPro" id="IPR039421">
    <property type="entry name" value="Type_1_exporter"/>
</dbReference>
<feature type="transmembrane region" description="Helical" evidence="10">
    <location>
        <begin position="201"/>
        <end position="222"/>
    </location>
</feature>
<keyword evidence="6 13" id="KW-0067">ATP-binding</keyword>
<accession>A0A5C6WW50</accession>
<dbReference type="Pfam" id="PF00005">
    <property type="entry name" value="ABC_tran"/>
    <property type="match status" value="1"/>
</dbReference>
<evidence type="ECO:0000256" key="8">
    <source>
        <dbReference type="ARBA" id="ARBA00023136"/>
    </source>
</evidence>
<keyword evidence="5" id="KW-0547">Nucleotide-binding</keyword>
<evidence type="ECO:0000313" key="13">
    <source>
        <dbReference type="EMBL" id="TXD33412.1"/>
    </source>
</evidence>
<dbReference type="AlphaFoldDB" id="A0A5C6WW50"/>